<feature type="compositionally biased region" description="Basic and acidic residues" evidence="1">
    <location>
        <begin position="174"/>
        <end position="194"/>
    </location>
</feature>
<organism evidence="2 3">
    <name type="scientific">Arabidopsis thaliana</name>
    <name type="common">Mouse-ear cress</name>
    <dbReference type="NCBI Taxonomy" id="3702"/>
    <lineage>
        <taxon>Eukaryota</taxon>
        <taxon>Viridiplantae</taxon>
        <taxon>Streptophyta</taxon>
        <taxon>Embryophyta</taxon>
        <taxon>Tracheophyta</taxon>
        <taxon>Spermatophyta</taxon>
        <taxon>Magnoliopsida</taxon>
        <taxon>eudicotyledons</taxon>
        <taxon>Gunneridae</taxon>
        <taxon>Pentapetalae</taxon>
        <taxon>rosids</taxon>
        <taxon>malvids</taxon>
        <taxon>Brassicales</taxon>
        <taxon>Brassicaceae</taxon>
        <taxon>Camelineae</taxon>
        <taxon>Arabidopsis</taxon>
    </lineage>
</organism>
<feature type="region of interest" description="Disordered" evidence="1">
    <location>
        <begin position="155"/>
        <end position="204"/>
    </location>
</feature>
<evidence type="ECO:0000256" key="1">
    <source>
        <dbReference type="SAM" id="MobiDB-lite"/>
    </source>
</evidence>
<evidence type="ECO:0000313" key="3">
    <source>
        <dbReference type="Proteomes" id="UP000516314"/>
    </source>
</evidence>
<feature type="compositionally biased region" description="Basic and acidic residues" evidence="1">
    <location>
        <begin position="275"/>
        <end position="288"/>
    </location>
</feature>
<accession>A0A7G2EBT4</accession>
<sequence length="288" mass="31014">MASDKQKAERAEVAARLAAEDLHDINKSGGADVTMYKVTERTTEHPPEQDRPGVIGSVFRAVQGTYEHARDAVVGKTHEAAESTKEGAQIASEKAVGAKDATVEKAKETADYTAEKVGDEESYGFLVGEDRGGQRKSCGDQRYCQVTRQKMEEMRLEGKELKEEAGAKAQEASQKTRESTESGAQKAEETKDSAAVRGNEAKGTIFGALGNVTEAIKSKLTMPSDIVEETRAAREHGGTGRTVVEVKVEDSKPGKVATSLKASDQMTGQTFNDVGRMDDDARKDKGKL</sequence>
<evidence type="ECO:0000313" key="2">
    <source>
        <dbReference type="EMBL" id="CAD5320561.1"/>
    </source>
</evidence>
<dbReference type="EMBL" id="LR881467">
    <property type="protein sequence ID" value="CAD5320561.1"/>
    <property type="molecule type" value="Genomic_DNA"/>
</dbReference>
<proteinExistence type="predicted"/>
<dbReference type="AlphaFoldDB" id="A0A7G2EBT4"/>
<dbReference type="Proteomes" id="UP000516314">
    <property type="component" value="Chromosome 2"/>
</dbReference>
<reference evidence="2 3" key="1">
    <citation type="submission" date="2020-09" db="EMBL/GenBank/DDBJ databases">
        <authorList>
            <person name="Ashkenazy H."/>
        </authorList>
    </citation>
    <scope>NUCLEOTIDE SEQUENCE [LARGE SCALE GENOMIC DNA]</scope>
    <source>
        <strain evidence="3">cv. Cdm-0</strain>
    </source>
</reference>
<dbReference type="PANTHER" id="PTHR47372">
    <property type="entry name" value="DAUER UP-REGULATED-RELATED"/>
    <property type="match status" value="1"/>
</dbReference>
<feature type="region of interest" description="Disordered" evidence="1">
    <location>
        <begin position="251"/>
        <end position="288"/>
    </location>
</feature>
<feature type="compositionally biased region" description="Basic and acidic residues" evidence="1">
    <location>
        <begin position="155"/>
        <end position="166"/>
    </location>
</feature>
<protein>
    <submittedName>
        <fullName evidence="2">(thale cress) hypothetical protein</fullName>
    </submittedName>
</protein>
<name>A0A7G2EBT4_ARATH</name>
<dbReference type="PANTHER" id="PTHR47372:SF35">
    <property type="entry name" value="EMBRYONIC PROTEIN DC-8-LIKE"/>
    <property type="match status" value="1"/>
</dbReference>
<feature type="compositionally biased region" description="Polar residues" evidence="1">
    <location>
        <begin position="260"/>
        <end position="272"/>
    </location>
</feature>
<gene>
    <name evidence="2" type="ORF">AT9943_LOCUS8678</name>
</gene>